<keyword evidence="5 16" id="KW-0479">Metal-binding</keyword>
<evidence type="ECO:0000256" key="16">
    <source>
        <dbReference type="RuleBase" id="RU362081"/>
    </source>
</evidence>
<dbReference type="InterPro" id="IPR036412">
    <property type="entry name" value="HAD-like_sf"/>
</dbReference>
<feature type="domain" description="HMA" evidence="18">
    <location>
        <begin position="95"/>
        <end position="161"/>
    </location>
</feature>
<dbReference type="CDD" id="cd02094">
    <property type="entry name" value="P-type_ATPase_Cu-like"/>
    <property type="match status" value="1"/>
</dbReference>
<keyword evidence="7 16" id="KW-0547">Nucleotide-binding</keyword>
<reference evidence="19 20" key="1">
    <citation type="journal article" date="2016" name="C (Basel)">
        <title>Selective Growth of and Electricity Production by Marine Exoelectrogenic Bacteria in Self-Aggregated Hydrogel of Microbially Reduced Graphene Oxide.</title>
        <authorList>
            <person name="Yoshida N."/>
            <person name="Goto Y."/>
            <person name="Miyata Y."/>
        </authorList>
    </citation>
    <scope>NUCLEOTIDE SEQUENCE [LARGE SCALE GENOMIC DNA]</scope>
    <source>
        <strain evidence="19 20">NIT-T3</strain>
    </source>
</reference>
<evidence type="ECO:0000256" key="3">
    <source>
        <dbReference type="ARBA" id="ARBA00022448"/>
    </source>
</evidence>
<dbReference type="PANTHER" id="PTHR43520">
    <property type="entry name" value="ATP7, ISOFORM B"/>
    <property type="match status" value="1"/>
</dbReference>
<feature type="transmembrane region" description="Helical" evidence="16">
    <location>
        <begin position="836"/>
        <end position="860"/>
    </location>
</feature>
<evidence type="ECO:0000256" key="14">
    <source>
        <dbReference type="ARBA" id="ARBA00023065"/>
    </source>
</evidence>
<dbReference type="SUPFAM" id="SSF81653">
    <property type="entry name" value="Calcium ATPase, transduction domain A"/>
    <property type="match status" value="1"/>
</dbReference>
<keyword evidence="4 16" id="KW-0812">Transmembrane</keyword>
<organism evidence="19 20">
    <name type="scientific">Desulfuromonas versatilis</name>
    <dbReference type="NCBI Taxonomy" id="2802975"/>
    <lineage>
        <taxon>Bacteria</taxon>
        <taxon>Pseudomonadati</taxon>
        <taxon>Thermodesulfobacteriota</taxon>
        <taxon>Desulfuromonadia</taxon>
        <taxon>Desulfuromonadales</taxon>
        <taxon>Desulfuromonadaceae</taxon>
        <taxon>Desulfuromonas</taxon>
    </lineage>
</organism>
<dbReference type="InterPro" id="IPR006121">
    <property type="entry name" value="HMA_dom"/>
</dbReference>
<evidence type="ECO:0000313" key="19">
    <source>
        <dbReference type="EMBL" id="BCR05589.1"/>
    </source>
</evidence>
<dbReference type="Proteomes" id="UP001319827">
    <property type="component" value="Chromosome"/>
</dbReference>
<comment type="subcellular location">
    <subcellularLocation>
        <location evidence="16">Cell membrane</location>
    </subcellularLocation>
    <subcellularLocation>
        <location evidence="1">Endomembrane system</location>
        <topology evidence="1">Multi-pass membrane protein</topology>
    </subcellularLocation>
</comment>
<protein>
    <submittedName>
        <fullName evidence="19">Copper-translocating P-type ATPase</fullName>
    </submittedName>
</protein>
<dbReference type="PROSITE" id="PS50846">
    <property type="entry name" value="HMA_2"/>
    <property type="match status" value="3"/>
</dbReference>
<proteinExistence type="inferred from homology"/>
<keyword evidence="11" id="KW-1278">Translocase</keyword>
<name>A0ABM8HUD8_9BACT</name>
<dbReference type="InterPro" id="IPR044492">
    <property type="entry name" value="P_typ_ATPase_HD_dom"/>
</dbReference>
<comment type="similarity">
    <text evidence="2 16">Belongs to the cation transport ATPase (P-type) (TC 3.A.3) family. Type IB subfamily.</text>
</comment>
<dbReference type="PRINTS" id="PR00119">
    <property type="entry name" value="CATATPASE"/>
</dbReference>
<feature type="domain" description="HMA" evidence="18">
    <location>
        <begin position="170"/>
        <end position="236"/>
    </location>
</feature>
<evidence type="ECO:0000256" key="2">
    <source>
        <dbReference type="ARBA" id="ARBA00006024"/>
    </source>
</evidence>
<keyword evidence="8" id="KW-0187">Copper transport</keyword>
<dbReference type="NCBIfam" id="TIGR00003">
    <property type="entry name" value="copper ion binding protein"/>
    <property type="match status" value="3"/>
</dbReference>
<feature type="transmembrane region" description="Helical" evidence="16">
    <location>
        <begin position="314"/>
        <end position="335"/>
    </location>
</feature>
<dbReference type="NCBIfam" id="TIGR01525">
    <property type="entry name" value="ATPase-IB_hvy"/>
    <property type="match status" value="1"/>
</dbReference>
<evidence type="ECO:0000256" key="12">
    <source>
        <dbReference type="ARBA" id="ARBA00022989"/>
    </source>
</evidence>
<evidence type="ECO:0000256" key="5">
    <source>
        <dbReference type="ARBA" id="ARBA00022723"/>
    </source>
</evidence>
<evidence type="ECO:0000313" key="20">
    <source>
        <dbReference type="Proteomes" id="UP001319827"/>
    </source>
</evidence>
<dbReference type="CDD" id="cd00371">
    <property type="entry name" value="HMA"/>
    <property type="match status" value="3"/>
</dbReference>
<dbReference type="Pfam" id="PF00403">
    <property type="entry name" value="HMA"/>
    <property type="match status" value="3"/>
</dbReference>
<dbReference type="NCBIfam" id="TIGR01494">
    <property type="entry name" value="ATPase_P-type"/>
    <property type="match status" value="1"/>
</dbReference>
<evidence type="ECO:0000256" key="15">
    <source>
        <dbReference type="ARBA" id="ARBA00023136"/>
    </source>
</evidence>
<keyword evidence="14" id="KW-0406">Ion transport</keyword>
<keyword evidence="6" id="KW-0677">Repeat</keyword>
<dbReference type="InterPro" id="IPR006122">
    <property type="entry name" value="HMA_Cu_ion-bd"/>
</dbReference>
<dbReference type="RefSeq" id="WP_221249007.1">
    <property type="nucleotide sequence ID" value="NZ_AP024355.1"/>
</dbReference>
<keyword evidence="16" id="KW-1003">Cell membrane</keyword>
<dbReference type="SFLD" id="SFLDF00027">
    <property type="entry name" value="p-type_atpase"/>
    <property type="match status" value="1"/>
</dbReference>
<feature type="region of interest" description="Disordered" evidence="17">
    <location>
        <begin position="73"/>
        <end position="93"/>
    </location>
</feature>
<dbReference type="InterPro" id="IPR023298">
    <property type="entry name" value="ATPase_P-typ_TM_dom_sf"/>
</dbReference>
<sequence>MSVEQIVLPVQGMSCQKCVRKLTEALQVLGGVESAEVSLEQRQALVRFDQARLDRAQVEAAIVAAGFRVAEDAPDEAPAPPSPKPTPAASPVASRRATLLLKGMTCANCANTIEKGVAGMPGVVSASVNFAAEKLAVEFDPARLQIPDILHKVEDLGYRARQTGAGGSDGKLSFAIRGMHCASCAGTIEKKLGALEGMRSVRINFAEDTGSVEFDPRRLDREAIFQAVEDAGYTPLVSRDAAEEAGEARIQRNWLIFAAALSLPIMPLMWTGPFGAATGYLNALLATIVQFSAGLTFYRGAWKSLKNRAANMDVLVAMGISAAYGYSVLALFHLFGVGGEVFFETSAMLITFIRFGKWLEARAKGKASQALKKLLQLQADRALLLVDGKEQEVPASRVQVGDLVVVRPGEKVPVDGEVVEGESAVDESMVTGESVPVDKESGSPVTGATLNRTGRLLVKATRVGEETVLAQIVRMVEEAQGDKAPIQRLADAVSNWFVPAVVGVALLTFVAWYGMFGAEFLFAFKMAIAVLVIACPCALGLATPTAIMVGSAVGLSAGILFKRASVLENISRLQVVLLDKTGTLTRGEFSVTDLHPASGVAEDELLRIAAAAEAASSHPLARAVVRRAEEDGLAPPAVSGVEEVGGHGLICTLEGERVLAGSHRLMEREGVDVAAFAAPAEQLAGQGKSLVYIAREGAPLGVVALADTLKENAADTIERLRALGLKTVMITGDRRAAAAAVAGQLGLDGVEAEVLPGDKLEVVRGYQQQGHFVGMVGDGINDAPALAQADIGIAIGSGTDVAKETGDIILVKGDIRDVERGIRLGRKTLVKIKQNLFWAFVYNVVGIPVAAGVLFPAFGIVLKPEFAGLAMAFSSVSVVTNSLLLKRYARRL</sequence>
<evidence type="ECO:0000256" key="1">
    <source>
        <dbReference type="ARBA" id="ARBA00004127"/>
    </source>
</evidence>
<feature type="compositionally biased region" description="Pro residues" evidence="17">
    <location>
        <begin position="77"/>
        <end position="88"/>
    </location>
</feature>
<keyword evidence="13" id="KW-0186">Copper</keyword>
<gene>
    <name evidence="19" type="ORF">DESUT3_26580</name>
</gene>
<reference evidence="19 20" key="2">
    <citation type="journal article" date="2021" name="Int. J. Syst. Evol. Microbiol.">
        <title>Isolation and Polyphasic Characterization of Desulfuromonas versatilis sp. Nov., an Electrogenic Bacteria Capable of Versatile Metabolism Isolated from a Graphene Oxide-Reducing Enrichment Culture.</title>
        <authorList>
            <person name="Xie L."/>
            <person name="Yoshida N."/>
            <person name="Ishii S."/>
            <person name="Meng L."/>
        </authorList>
    </citation>
    <scope>NUCLEOTIDE SEQUENCE [LARGE SCALE GENOMIC DNA]</scope>
    <source>
        <strain evidence="19 20">NIT-T3</strain>
    </source>
</reference>
<dbReference type="InterPro" id="IPR023214">
    <property type="entry name" value="HAD_sf"/>
</dbReference>
<keyword evidence="3" id="KW-0813">Transport</keyword>
<dbReference type="SFLD" id="SFLDG00002">
    <property type="entry name" value="C1.7:_P-type_atpase_like"/>
    <property type="match status" value="1"/>
</dbReference>
<dbReference type="Pfam" id="PF00122">
    <property type="entry name" value="E1-E2_ATPase"/>
    <property type="match status" value="1"/>
</dbReference>
<dbReference type="NCBIfam" id="TIGR01511">
    <property type="entry name" value="ATPase-IB1_Cu"/>
    <property type="match status" value="1"/>
</dbReference>
<dbReference type="PROSITE" id="PS00154">
    <property type="entry name" value="ATPASE_E1_E2"/>
    <property type="match status" value="1"/>
</dbReference>
<dbReference type="PANTHER" id="PTHR43520:SF8">
    <property type="entry name" value="P-TYPE CU(+) TRANSPORTER"/>
    <property type="match status" value="1"/>
</dbReference>
<dbReference type="SFLD" id="SFLDS00003">
    <property type="entry name" value="Haloacid_Dehalogenase"/>
    <property type="match status" value="1"/>
</dbReference>
<dbReference type="SUPFAM" id="SSF56784">
    <property type="entry name" value="HAD-like"/>
    <property type="match status" value="1"/>
</dbReference>
<dbReference type="PRINTS" id="PR00943">
    <property type="entry name" value="CUATPASE"/>
</dbReference>
<dbReference type="Pfam" id="PF00702">
    <property type="entry name" value="Hydrolase"/>
    <property type="match status" value="1"/>
</dbReference>
<feature type="transmembrane region" description="Helical" evidence="16">
    <location>
        <begin position="254"/>
        <end position="274"/>
    </location>
</feature>
<dbReference type="Gene3D" id="3.40.1110.10">
    <property type="entry name" value="Calcium-transporting ATPase, cytoplasmic domain N"/>
    <property type="match status" value="1"/>
</dbReference>
<dbReference type="Gene3D" id="3.40.50.1000">
    <property type="entry name" value="HAD superfamily/HAD-like"/>
    <property type="match status" value="1"/>
</dbReference>
<feature type="transmembrane region" description="Helical" evidence="16">
    <location>
        <begin position="280"/>
        <end position="302"/>
    </location>
</feature>
<evidence type="ECO:0000259" key="18">
    <source>
        <dbReference type="PROSITE" id="PS50846"/>
    </source>
</evidence>
<dbReference type="PROSITE" id="PS01047">
    <property type="entry name" value="HMA_1"/>
    <property type="match status" value="2"/>
</dbReference>
<feature type="domain" description="HMA" evidence="18">
    <location>
        <begin position="4"/>
        <end position="70"/>
    </location>
</feature>
<feature type="transmembrane region" description="Helical" evidence="16">
    <location>
        <begin position="528"/>
        <end position="561"/>
    </location>
</feature>
<dbReference type="Gene3D" id="2.70.150.10">
    <property type="entry name" value="Calcium-transporting ATPase, cytoplasmic transduction domain A"/>
    <property type="match status" value="1"/>
</dbReference>
<dbReference type="SUPFAM" id="SSF55008">
    <property type="entry name" value="HMA, heavy metal-associated domain"/>
    <property type="match status" value="3"/>
</dbReference>
<dbReference type="InterPro" id="IPR027256">
    <property type="entry name" value="P-typ_ATPase_IB"/>
</dbReference>
<dbReference type="InterPro" id="IPR018303">
    <property type="entry name" value="ATPase_P-typ_P_site"/>
</dbReference>
<dbReference type="SUPFAM" id="SSF81665">
    <property type="entry name" value="Calcium ATPase, transmembrane domain M"/>
    <property type="match status" value="1"/>
</dbReference>
<dbReference type="EMBL" id="AP024355">
    <property type="protein sequence ID" value="BCR05589.1"/>
    <property type="molecule type" value="Genomic_DNA"/>
</dbReference>
<dbReference type="InterPro" id="IPR001757">
    <property type="entry name" value="P_typ_ATPase"/>
</dbReference>
<dbReference type="InterPro" id="IPR036163">
    <property type="entry name" value="HMA_dom_sf"/>
</dbReference>
<accession>A0ABM8HUD8</accession>
<evidence type="ECO:0000256" key="9">
    <source>
        <dbReference type="ARBA" id="ARBA00022840"/>
    </source>
</evidence>
<keyword evidence="12 16" id="KW-1133">Transmembrane helix</keyword>
<dbReference type="InterPro" id="IPR023299">
    <property type="entry name" value="ATPase_P-typ_cyto_dom_N"/>
</dbReference>
<keyword evidence="10" id="KW-0460">Magnesium</keyword>
<keyword evidence="9 16" id="KW-0067">ATP-binding</keyword>
<evidence type="ECO:0000256" key="4">
    <source>
        <dbReference type="ARBA" id="ARBA00022692"/>
    </source>
</evidence>
<feature type="transmembrane region" description="Helical" evidence="16">
    <location>
        <begin position="866"/>
        <end position="885"/>
    </location>
</feature>
<dbReference type="Gene3D" id="3.30.70.100">
    <property type="match status" value="3"/>
</dbReference>
<keyword evidence="20" id="KW-1185">Reference proteome</keyword>
<evidence type="ECO:0000256" key="10">
    <source>
        <dbReference type="ARBA" id="ARBA00022842"/>
    </source>
</evidence>
<evidence type="ECO:0000256" key="11">
    <source>
        <dbReference type="ARBA" id="ARBA00022967"/>
    </source>
</evidence>
<evidence type="ECO:0000256" key="13">
    <source>
        <dbReference type="ARBA" id="ARBA00023008"/>
    </source>
</evidence>
<dbReference type="InterPro" id="IPR017969">
    <property type="entry name" value="Heavy-metal-associated_CS"/>
</dbReference>
<evidence type="ECO:0000256" key="8">
    <source>
        <dbReference type="ARBA" id="ARBA00022796"/>
    </source>
</evidence>
<evidence type="ECO:0000256" key="17">
    <source>
        <dbReference type="SAM" id="MobiDB-lite"/>
    </source>
</evidence>
<evidence type="ECO:0000256" key="6">
    <source>
        <dbReference type="ARBA" id="ARBA00022737"/>
    </source>
</evidence>
<dbReference type="InterPro" id="IPR008250">
    <property type="entry name" value="ATPase_P-typ_transduc_dom_A_sf"/>
</dbReference>
<dbReference type="InterPro" id="IPR059000">
    <property type="entry name" value="ATPase_P-type_domA"/>
</dbReference>
<feature type="transmembrane region" description="Helical" evidence="16">
    <location>
        <begin position="496"/>
        <end position="516"/>
    </location>
</feature>
<keyword evidence="15 16" id="KW-0472">Membrane</keyword>
<feature type="transmembrane region" description="Helical" evidence="16">
    <location>
        <begin position="341"/>
        <end position="359"/>
    </location>
</feature>
<evidence type="ECO:0000256" key="7">
    <source>
        <dbReference type="ARBA" id="ARBA00022741"/>
    </source>
</evidence>